<organism evidence="17 18">
    <name type="scientific">Niveomyces insectorum RCEF 264</name>
    <dbReference type="NCBI Taxonomy" id="1081102"/>
    <lineage>
        <taxon>Eukaryota</taxon>
        <taxon>Fungi</taxon>
        <taxon>Dikarya</taxon>
        <taxon>Ascomycota</taxon>
        <taxon>Pezizomycotina</taxon>
        <taxon>Sordariomycetes</taxon>
        <taxon>Hypocreomycetidae</taxon>
        <taxon>Hypocreales</taxon>
        <taxon>Cordycipitaceae</taxon>
        <taxon>Niveomyces</taxon>
    </lineage>
</organism>
<keyword evidence="3" id="KW-0479">Metal-binding</keyword>
<dbReference type="InterPro" id="IPR013087">
    <property type="entry name" value="Znf_C2H2_type"/>
</dbReference>
<evidence type="ECO:0000256" key="6">
    <source>
        <dbReference type="ARBA" id="ARBA00022833"/>
    </source>
</evidence>
<feature type="compositionally biased region" description="Low complexity" evidence="15">
    <location>
        <begin position="380"/>
        <end position="395"/>
    </location>
</feature>
<evidence type="ECO:0000313" key="17">
    <source>
        <dbReference type="EMBL" id="OAA54839.1"/>
    </source>
</evidence>
<feature type="compositionally biased region" description="Low complexity" evidence="15">
    <location>
        <begin position="87"/>
        <end position="101"/>
    </location>
</feature>
<keyword evidence="2" id="KW-0678">Repressor</keyword>
<comment type="similarity">
    <text evidence="11">Belongs to the creA/MIG C2H2-type zinc-finger protein family.</text>
</comment>
<protein>
    <recommendedName>
        <fullName evidence="13">Carbon catabolite repressor</fullName>
    </recommendedName>
</protein>
<dbReference type="Gene3D" id="3.30.160.60">
    <property type="entry name" value="Classic Zinc Finger"/>
    <property type="match status" value="2"/>
</dbReference>
<comment type="subcellular location">
    <subcellularLocation>
        <location evidence="1">Nucleus</location>
    </subcellularLocation>
</comment>
<feature type="compositionally biased region" description="Basic residues" evidence="15">
    <location>
        <begin position="314"/>
        <end position="328"/>
    </location>
</feature>
<dbReference type="PROSITE" id="PS50157">
    <property type="entry name" value="ZINC_FINGER_C2H2_2"/>
    <property type="match status" value="2"/>
</dbReference>
<evidence type="ECO:0000256" key="4">
    <source>
        <dbReference type="ARBA" id="ARBA00022737"/>
    </source>
</evidence>
<dbReference type="FunFam" id="3.30.160.60:FF:000152">
    <property type="entry name" value="DNA-binding protein creA"/>
    <property type="match status" value="1"/>
</dbReference>
<evidence type="ECO:0000313" key="18">
    <source>
        <dbReference type="Proteomes" id="UP000076874"/>
    </source>
</evidence>
<feature type="compositionally biased region" description="Low complexity" evidence="15">
    <location>
        <begin position="18"/>
        <end position="49"/>
    </location>
</feature>
<dbReference type="AlphaFoldDB" id="A0A167MWJ6"/>
<keyword evidence="5 14" id="KW-0863">Zinc-finger</keyword>
<dbReference type="PANTHER" id="PTHR47428">
    <property type="entry name" value="REGULATORY PROTEIN MIG1-RELATED"/>
    <property type="match status" value="1"/>
</dbReference>
<comment type="caution">
    <text evidence="17">The sequence shown here is derived from an EMBL/GenBank/DDBJ whole genome shotgun (WGS) entry which is preliminary data.</text>
</comment>
<evidence type="ECO:0000256" key="1">
    <source>
        <dbReference type="ARBA" id="ARBA00004123"/>
    </source>
</evidence>
<evidence type="ECO:0000256" key="5">
    <source>
        <dbReference type="ARBA" id="ARBA00022771"/>
    </source>
</evidence>
<feature type="compositionally biased region" description="Low complexity" evidence="15">
    <location>
        <begin position="299"/>
        <end position="313"/>
    </location>
</feature>
<gene>
    <name evidence="17" type="ORF">SPI_08710</name>
</gene>
<feature type="compositionally biased region" description="Polar residues" evidence="15">
    <location>
        <begin position="1"/>
        <end position="15"/>
    </location>
</feature>
<dbReference type="InterPro" id="IPR036236">
    <property type="entry name" value="Znf_C2H2_sf"/>
</dbReference>
<evidence type="ECO:0000256" key="3">
    <source>
        <dbReference type="ARBA" id="ARBA00022723"/>
    </source>
</evidence>
<dbReference type="SMART" id="SM00355">
    <property type="entry name" value="ZnF_C2H2"/>
    <property type="match status" value="2"/>
</dbReference>
<evidence type="ECO:0000256" key="9">
    <source>
        <dbReference type="ARBA" id="ARBA00023163"/>
    </source>
</evidence>
<comment type="function">
    <text evidence="12">Involved in carbon catabolite repression. Represses the transcription of a number of genes by binding to a GC-rich region in their promoter.</text>
</comment>
<dbReference type="Proteomes" id="UP000076874">
    <property type="component" value="Unassembled WGS sequence"/>
</dbReference>
<keyword evidence="18" id="KW-1185">Reference proteome</keyword>
<keyword evidence="8 17" id="KW-0238">DNA-binding</keyword>
<sequence>MQRAQSAVDFSNLLNPDSAPSSASSSSSSSTGSMLHQHLQQQQKQQQQQQHDDVPDVDMTTADTTPGAAAAATTALRPSGPLPNGQASTTATTTASTASAADQATPEMPRPYKCPLCDKAFHRLEHQTRHIRTHTGEKPHACQFPGCSKRFSRSDELTRHSRIHNNPNSRRHNKATHIPHASYNPHTDGLMPPPPPNSASSSAGAKTIRSAPPSALGSPNHSPPHSYASYSLGNGLKPLTAGSGSGSASSGRLGGSGSVFGNTSPQQQQLHPGMDIAMLAKAAHQVERENLMGPPSHFSSPAASRHGSSSSSSLHHHHHHHPYHHHLHNGYNHGGSGSSSHHTSPPSSFYGHSVHTSRGHLPSLSAYHMSRSHSQEDNNNHNNSSGHTHHQQPLQQHHHHHHHHHHPSSGGNNSGGSGDEHYSHAYYRHAKRSRPNSPNSTAPSSPTFSHDSLSPTPDHTPLATPAHSPRLRPFSSTYELPPFRQLSLQSHTTPALAPLEPQPDAFKYTGQPVASATNGGVGGGGGGIAKSGSGISLSDILSRPDGSQRKLPVPQVMTKVVQGDLLMPSDGFNLSGRSSSSNSISGGDLMDRM</sequence>
<keyword evidence="10" id="KW-0539">Nucleus</keyword>
<accession>A0A167MWJ6</accession>
<dbReference type="InterPro" id="IPR051007">
    <property type="entry name" value="creA/MIG_C2H2-ZnF"/>
</dbReference>
<feature type="compositionally biased region" description="Basic residues" evidence="15">
    <location>
        <begin position="396"/>
        <end position="407"/>
    </location>
</feature>
<evidence type="ECO:0000256" key="13">
    <source>
        <dbReference type="ARBA" id="ARBA00077756"/>
    </source>
</evidence>
<feature type="region of interest" description="Disordered" evidence="15">
    <location>
        <begin position="569"/>
        <end position="593"/>
    </location>
</feature>
<name>A0A167MWJ6_9HYPO</name>
<dbReference type="GO" id="GO:0043609">
    <property type="term" value="P:regulation of carbon utilization"/>
    <property type="evidence" value="ECO:0007669"/>
    <property type="project" value="UniProtKB-ARBA"/>
</dbReference>
<dbReference type="FunFam" id="3.30.160.60:FF:000089">
    <property type="entry name" value="DNA-binding protein creA"/>
    <property type="match status" value="1"/>
</dbReference>
<feature type="compositionally biased region" description="Polar residues" evidence="15">
    <location>
        <begin position="259"/>
        <end position="269"/>
    </location>
</feature>
<keyword evidence="9" id="KW-0804">Transcription</keyword>
<dbReference type="GO" id="GO:0005634">
    <property type="term" value="C:nucleus"/>
    <property type="evidence" value="ECO:0007669"/>
    <property type="project" value="UniProtKB-SubCell"/>
</dbReference>
<feature type="domain" description="C2H2-type" evidence="16">
    <location>
        <begin position="112"/>
        <end position="139"/>
    </location>
</feature>
<dbReference type="EMBL" id="AZHD01000022">
    <property type="protein sequence ID" value="OAA54839.1"/>
    <property type="molecule type" value="Genomic_DNA"/>
</dbReference>
<feature type="region of interest" description="Disordered" evidence="15">
    <location>
        <begin position="370"/>
        <end position="477"/>
    </location>
</feature>
<feature type="domain" description="C2H2-type" evidence="16">
    <location>
        <begin position="140"/>
        <end position="169"/>
    </location>
</feature>
<feature type="region of interest" description="Disordered" evidence="15">
    <location>
        <begin position="132"/>
        <end position="269"/>
    </location>
</feature>
<feature type="region of interest" description="Disordered" evidence="15">
    <location>
        <begin position="291"/>
        <end position="357"/>
    </location>
</feature>
<evidence type="ECO:0000256" key="14">
    <source>
        <dbReference type="PROSITE-ProRule" id="PRU00042"/>
    </source>
</evidence>
<dbReference type="GO" id="GO:0000433">
    <property type="term" value="P:carbon catabolite repression of transcription from RNA polymerase II promoter by glucose"/>
    <property type="evidence" value="ECO:0007669"/>
    <property type="project" value="TreeGrafter"/>
</dbReference>
<feature type="compositionally biased region" description="Low complexity" evidence="15">
    <location>
        <begin position="338"/>
        <end position="348"/>
    </location>
</feature>
<dbReference type="PROSITE" id="PS00028">
    <property type="entry name" value="ZINC_FINGER_C2H2_1"/>
    <property type="match status" value="2"/>
</dbReference>
<feature type="compositionally biased region" description="Low complexity" evidence="15">
    <location>
        <begin position="435"/>
        <end position="449"/>
    </location>
</feature>
<feature type="compositionally biased region" description="Low complexity" evidence="15">
    <location>
        <begin position="60"/>
        <end position="75"/>
    </location>
</feature>
<evidence type="ECO:0000256" key="2">
    <source>
        <dbReference type="ARBA" id="ARBA00022491"/>
    </source>
</evidence>
<evidence type="ECO:0000256" key="10">
    <source>
        <dbReference type="ARBA" id="ARBA00023242"/>
    </source>
</evidence>
<dbReference type="OrthoDB" id="654211at2759"/>
<dbReference type="GO" id="GO:0005737">
    <property type="term" value="C:cytoplasm"/>
    <property type="evidence" value="ECO:0007669"/>
    <property type="project" value="TreeGrafter"/>
</dbReference>
<evidence type="ECO:0000256" key="11">
    <source>
        <dbReference type="ARBA" id="ARBA00038023"/>
    </source>
</evidence>
<evidence type="ECO:0000256" key="15">
    <source>
        <dbReference type="SAM" id="MobiDB-lite"/>
    </source>
</evidence>
<dbReference type="SUPFAM" id="SSF57667">
    <property type="entry name" value="beta-beta-alpha zinc fingers"/>
    <property type="match status" value="1"/>
</dbReference>
<evidence type="ECO:0000256" key="12">
    <source>
        <dbReference type="ARBA" id="ARBA00054824"/>
    </source>
</evidence>
<proteinExistence type="inferred from homology"/>
<evidence type="ECO:0000256" key="7">
    <source>
        <dbReference type="ARBA" id="ARBA00023015"/>
    </source>
</evidence>
<keyword evidence="7" id="KW-0805">Transcription regulation</keyword>
<keyword evidence="6" id="KW-0862">Zinc</keyword>
<keyword evidence="4" id="KW-0677">Repeat</keyword>
<dbReference type="GO" id="GO:0000978">
    <property type="term" value="F:RNA polymerase II cis-regulatory region sequence-specific DNA binding"/>
    <property type="evidence" value="ECO:0007669"/>
    <property type="project" value="TreeGrafter"/>
</dbReference>
<dbReference type="PANTHER" id="PTHR47428:SF1">
    <property type="entry name" value="REGULATORY PROTEIN MIG1-RELATED"/>
    <property type="match status" value="1"/>
</dbReference>
<dbReference type="STRING" id="1081102.A0A167MWJ6"/>
<feature type="region of interest" description="Disordered" evidence="15">
    <location>
        <begin position="1"/>
        <end position="110"/>
    </location>
</feature>
<dbReference type="GO" id="GO:0008270">
    <property type="term" value="F:zinc ion binding"/>
    <property type="evidence" value="ECO:0007669"/>
    <property type="project" value="UniProtKB-KW"/>
</dbReference>
<reference evidence="17 18" key="1">
    <citation type="journal article" date="2016" name="Genome Biol. Evol.">
        <title>Divergent and convergent evolution of fungal pathogenicity.</title>
        <authorList>
            <person name="Shang Y."/>
            <person name="Xiao G."/>
            <person name="Zheng P."/>
            <person name="Cen K."/>
            <person name="Zhan S."/>
            <person name="Wang C."/>
        </authorList>
    </citation>
    <scope>NUCLEOTIDE SEQUENCE [LARGE SCALE GENOMIC DNA]</scope>
    <source>
        <strain evidence="17 18">RCEF 264</strain>
    </source>
</reference>
<evidence type="ECO:0000256" key="8">
    <source>
        <dbReference type="ARBA" id="ARBA00023125"/>
    </source>
</evidence>
<evidence type="ECO:0000259" key="16">
    <source>
        <dbReference type="PROSITE" id="PS50157"/>
    </source>
</evidence>
<dbReference type="Pfam" id="PF00096">
    <property type="entry name" value="zf-C2H2"/>
    <property type="match status" value="2"/>
</dbReference>